<dbReference type="PANTHER" id="PTHR46682:SF1">
    <property type="entry name" value="ADHESION G-PROTEIN COUPLED RECEPTOR V1"/>
    <property type="match status" value="1"/>
</dbReference>
<dbReference type="Gene3D" id="2.60.40.2030">
    <property type="match status" value="1"/>
</dbReference>
<dbReference type="Proteomes" id="UP000007319">
    <property type="component" value="Plasmid AZOBR_p3"/>
</dbReference>
<evidence type="ECO:0000313" key="6">
    <source>
        <dbReference type="Proteomes" id="UP000007319"/>
    </source>
</evidence>
<dbReference type="RefSeq" id="WP_014199051.1">
    <property type="nucleotide sequence ID" value="NC_016595.1"/>
</dbReference>
<evidence type="ECO:0000256" key="1">
    <source>
        <dbReference type="ARBA" id="ARBA00022729"/>
    </source>
</evidence>
<proteinExistence type="predicted"/>
<dbReference type="GO" id="GO:0016020">
    <property type="term" value="C:membrane"/>
    <property type="evidence" value="ECO:0007669"/>
    <property type="project" value="InterPro"/>
</dbReference>
<name>A0A9P1NQZ4_9PROT</name>
<evidence type="ECO:0000256" key="3">
    <source>
        <dbReference type="ARBA" id="ARBA00022837"/>
    </source>
</evidence>
<dbReference type="SMART" id="SM00237">
    <property type="entry name" value="Calx_beta"/>
    <property type="match status" value="1"/>
</dbReference>
<dbReference type="InterPro" id="IPR038081">
    <property type="entry name" value="CalX-like_sf"/>
</dbReference>
<dbReference type="InterPro" id="IPR011049">
    <property type="entry name" value="Serralysin-like_metalloprot_C"/>
</dbReference>
<accession>A0A9P1NQZ4</accession>
<dbReference type="EMBL" id="HE577330">
    <property type="protein sequence ID" value="CCD02531.1"/>
    <property type="molecule type" value="Genomic_DNA"/>
</dbReference>
<dbReference type="Pfam" id="PF03160">
    <property type="entry name" value="Calx-beta"/>
    <property type="match status" value="1"/>
</dbReference>
<geneLocation type="plasmid" evidence="5 6">
    <name>AZOBR_p3</name>
</geneLocation>
<keyword evidence="5" id="KW-0614">Plasmid</keyword>
<dbReference type="InterPro" id="IPR001343">
    <property type="entry name" value="Hemolysn_Ca-bd"/>
</dbReference>
<dbReference type="GO" id="GO:0004930">
    <property type="term" value="F:G protein-coupled receptor activity"/>
    <property type="evidence" value="ECO:0007669"/>
    <property type="project" value="InterPro"/>
</dbReference>
<feature type="domain" description="Calx-beta" evidence="4">
    <location>
        <begin position="159"/>
        <end position="268"/>
    </location>
</feature>
<dbReference type="AlphaFoldDB" id="A0A9P1NQZ4"/>
<evidence type="ECO:0000313" key="5">
    <source>
        <dbReference type="EMBL" id="CCD02531.1"/>
    </source>
</evidence>
<sequence>MSQSTAAFTISSASDSPLVTVDYIQATWAASTAEVREGSVRFTVSLTLEYLYSYYSSHSGDYFYNGSGPGATFRAKVKPYIGTAQAGDFIFSPDSRITTDAVSVEMLLTVGVENTFTIAVQPDVDYTEGDEIIDFLLDTNLISTGSQSAVQLTTTNSFPTVTIIDAPAPPESPALAITAANGSAWEGHSGTVPLTFTVSRTGDSSTTASARWVVAGSGDNPADAADFGGALPSGFITFAAGETSRTITVNVTGDTAVEPDETFTVTLSDPVGAALGTARVTGTIRNDDIMPQAALPAVIDPARRALVNDGVSGRIVEMAPYDGPVSWLKNQYLGNDLGEAVIGSDRADFMNLLGGNDAAEGWAGDDVLDGGTGSNFLTGGAGKDTFFVDGRTPGITWSTITDFEPGEWATAWGWRTGTSKLTWAEMQGATNFKGSTAHIDMDGNGTIDTSLTFSGKSVGSLMTTTGQIGSDSYIAFILK</sequence>
<keyword evidence="3" id="KW-0106">Calcium</keyword>
<evidence type="ECO:0000256" key="2">
    <source>
        <dbReference type="ARBA" id="ARBA00022737"/>
    </source>
</evidence>
<keyword evidence="1" id="KW-0732">Signal</keyword>
<gene>
    <name evidence="5" type="ORF">AZOBR_p310273</name>
</gene>
<dbReference type="InterPro" id="IPR003644">
    <property type="entry name" value="Calx_beta"/>
</dbReference>
<dbReference type="GO" id="GO:0005509">
    <property type="term" value="F:calcium ion binding"/>
    <property type="evidence" value="ECO:0007669"/>
    <property type="project" value="InterPro"/>
</dbReference>
<reference evidence="5 6" key="1">
    <citation type="journal article" date="2011" name="PLoS Genet.">
        <title>Azospirillum genomes reveal transition of bacteria from aquatic to terrestrial environments.</title>
        <authorList>
            <person name="Wisniewski-Dye F."/>
            <person name="Borziak K."/>
            <person name="Khalsa-Moyers G."/>
            <person name="Alexandre G."/>
            <person name="Sukharnikov L.O."/>
            <person name="Wuichet K."/>
            <person name="Hurst G.B."/>
            <person name="McDonald W.H."/>
            <person name="Robertson J.S."/>
            <person name="Barbe V."/>
            <person name="Calteau A."/>
            <person name="Rouy Z."/>
            <person name="Mangenot S."/>
            <person name="Prigent-Combaret C."/>
            <person name="Normand P."/>
            <person name="Boyer M."/>
            <person name="Siguier P."/>
            <person name="Dessaux Y."/>
            <person name="Elmerich C."/>
            <person name="Condemine G."/>
            <person name="Krishnen G."/>
            <person name="Kennedy I."/>
            <person name="Paterson A.H."/>
            <person name="Gonzalez V."/>
            <person name="Mavingui P."/>
            <person name="Zhulin I.B."/>
        </authorList>
    </citation>
    <scope>NUCLEOTIDE SEQUENCE [LARGE SCALE GENOMIC DNA]</scope>
    <source>
        <strain evidence="5 6">Sp245</strain>
    </source>
</reference>
<dbReference type="Pfam" id="PF00353">
    <property type="entry name" value="HemolysinCabind"/>
    <property type="match status" value="1"/>
</dbReference>
<dbReference type="SUPFAM" id="SSF51120">
    <property type="entry name" value="beta-Roll"/>
    <property type="match status" value="1"/>
</dbReference>
<dbReference type="Gene3D" id="2.150.10.10">
    <property type="entry name" value="Serralysin-like metalloprotease, C-terminal"/>
    <property type="match status" value="1"/>
</dbReference>
<organism evidence="5 6">
    <name type="scientific">Azospirillum baldaniorum</name>
    <dbReference type="NCBI Taxonomy" id="1064539"/>
    <lineage>
        <taxon>Bacteria</taxon>
        <taxon>Pseudomonadati</taxon>
        <taxon>Pseudomonadota</taxon>
        <taxon>Alphaproteobacteria</taxon>
        <taxon>Rhodospirillales</taxon>
        <taxon>Azospirillaceae</taxon>
        <taxon>Azospirillum</taxon>
    </lineage>
</organism>
<dbReference type="SUPFAM" id="SSF141072">
    <property type="entry name" value="CalX-like"/>
    <property type="match status" value="1"/>
</dbReference>
<keyword evidence="2" id="KW-0677">Repeat</keyword>
<keyword evidence="6" id="KW-1185">Reference proteome</keyword>
<dbReference type="KEGG" id="abs:AZOBR_p310273"/>
<protein>
    <recommendedName>
        <fullName evidence="4">Calx-beta domain-containing protein</fullName>
    </recommendedName>
</protein>
<dbReference type="InterPro" id="IPR026919">
    <property type="entry name" value="ADGRV1"/>
</dbReference>
<dbReference type="PANTHER" id="PTHR46682">
    <property type="entry name" value="ADHESION G-PROTEIN COUPLED RECEPTOR V1"/>
    <property type="match status" value="1"/>
</dbReference>
<evidence type="ECO:0000259" key="4">
    <source>
        <dbReference type="SMART" id="SM00237"/>
    </source>
</evidence>